<dbReference type="Proteomes" id="UP000000822">
    <property type="component" value="Chromosome"/>
</dbReference>
<keyword evidence="4" id="KW-1185">Reference proteome</keyword>
<dbReference type="InterPro" id="IPR036249">
    <property type="entry name" value="Thioredoxin-like_sf"/>
</dbReference>
<dbReference type="Pfam" id="PF00578">
    <property type="entry name" value="AhpC-TSA"/>
    <property type="match status" value="1"/>
</dbReference>
<dbReference type="PhylomeDB" id="Q8ERA2"/>
<dbReference type="OrthoDB" id="9811352at2"/>
<dbReference type="PANTHER" id="PTHR42852">
    <property type="entry name" value="THIOL:DISULFIDE INTERCHANGE PROTEIN DSBE"/>
    <property type="match status" value="1"/>
</dbReference>
<dbReference type="PANTHER" id="PTHR42852:SF12">
    <property type="entry name" value="THIOL-DISULFIDE OXIDOREDUCTASE YKUV"/>
    <property type="match status" value="1"/>
</dbReference>
<dbReference type="Gene3D" id="3.40.30.10">
    <property type="entry name" value="Glutaredoxin"/>
    <property type="match status" value="1"/>
</dbReference>
<dbReference type="InterPro" id="IPR050553">
    <property type="entry name" value="Thioredoxin_ResA/DsbE_sf"/>
</dbReference>
<dbReference type="CDD" id="cd02966">
    <property type="entry name" value="TlpA_like_family"/>
    <property type="match status" value="1"/>
</dbReference>
<protein>
    <submittedName>
        <fullName evidence="3">Hypothetical conserved protein</fullName>
    </submittedName>
</protein>
<accession>Q8ERA2</accession>
<sequence length="146" mass="17044">MRINDTMPENLHRQGNWYQGRPIQTKHLLGNPTLIVFWSVSCNSCLVAIRQLSRLQSKYNDAQILFIHTPLMEEDNNLNLIRNKSSQFNVHGSKIADRDESLSKLFQVKYVPAFYLFDQQGKLRYIQSGKSNTSLLDNKLARLYRK</sequence>
<evidence type="ECO:0000313" key="4">
    <source>
        <dbReference type="Proteomes" id="UP000000822"/>
    </source>
</evidence>
<dbReference type="KEGG" id="oih:OB1404"/>
<dbReference type="SUPFAM" id="SSF52833">
    <property type="entry name" value="Thioredoxin-like"/>
    <property type="match status" value="1"/>
</dbReference>
<dbReference type="RefSeq" id="WP_011065810.1">
    <property type="nucleotide sequence ID" value="NC_004193.1"/>
</dbReference>
<reference evidence="3 4" key="1">
    <citation type="journal article" date="2001" name="FEMS Microbiol. Lett.">
        <title>Oceanobacillus iheyensis gen. nov., sp. nov., a deep-sea extremely halotolerant and alkaliphilic species isolated from a depth of 1050 m on the Iheya Ridge.</title>
        <authorList>
            <person name="Lu J."/>
            <person name="Nogi Y."/>
            <person name="Takami H."/>
        </authorList>
    </citation>
    <scope>NUCLEOTIDE SEQUENCE [LARGE SCALE GENOMIC DNA]</scope>
    <source>
        <strain evidence="4">DSM 14371 / CIP 107618 / JCM 11309 / KCTC 3954 / HTE831</strain>
    </source>
</reference>
<name>Q8ERA2_OCEIH</name>
<dbReference type="eggNOG" id="COG0526">
    <property type="taxonomic scope" value="Bacteria"/>
</dbReference>
<dbReference type="InterPro" id="IPR000866">
    <property type="entry name" value="AhpC/TSA"/>
</dbReference>
<dbReference type="AlphaFoldDB" id="Q8ERA2"/>
<dbReference type="STRING" id="221109.gene:10733644"/>
<dbReference type="HOGENOM" id="CLU_042529_8_1_9"/>
<organism evidence="3 4">
    <name type="scientific">Oceanobacillus iheyensis (strain DSM 14371 / CIP 107618 / JCM 11309 / KCTC 3954 / HTE831)</name>
    <dbReference type="NCBI Taxonomy" id="221109"/>
    <lineage>
        <taxon>Bacteria</taxon>
        <taxon>Bacillati</taxon>
        <taxon>Bacillota</taxon>
        <taxon>Bacilli</taxon>
        <taxon>Bacillales</taxon>
        <taxon>Bacillaceae</taxon>
        <taxon>Oceanobacillus</taxon>
    </lineage>
</organism>
<keyword evidence="1" id="KW-1015">Disulfide bond</keyword>
<evidence type="ECO:0000313" key="3">
    <source>
        <dbReference type="EMBL" id="BAC13360.1"/>
    </source>
</evidence>
<evidence type="ECO:0000259" key="2">
    <source>
        <dbReference type="Pfam" id="PF00578"/>
    </source>
</evidence>
<reference evidence="3 4" key="2">
    <citation type="journal article" date="2002" name="Nucleic Acids Res.">
        <title>Genome sequence of Oceanobacillus iheyensis isolated from the Iheya Ridge and its unexpected adaptive capabilities to extreme environments.</title>
        <authorList>
            <person name="Takami H."/>
            <person name="Takaki Y."/>
            <person name="Uchiyama I."/>
        </authorList>
    </citation>
    <scope>NUCLEOTIDE SEQUENCE [LARGE SCALE GENOMIC DNA]</scope>
    <source>
        <strain evidence="4">DSM 14371 / CIP 107618 / JCM 11309 / KCTC 3954 / HTE831</strain>
    </source>
</reference>
<gene>
    <name evidence="3" type="ordered locus">OB1404</name>
</gene>
<evidence type="ECO:0000256" key="1">
    <source>
        <dbReference type="ARBA" id="ARBA00023157"/>
    </source>
</evidence>
<proteinExistence type="predicted"/>
<feature type="domain" description="Alkyl hydroperoxide reductase subunit C/ Thiol specific antioxidant" evidence="2">
    <location>
        <begin position="19"/>
        <end position="126"/>
    </location>
</feature>
<dbReference type="EMBL" id="BA000028">
    <property type="protein sequence ID" value="BAC13360.1"/>
    <property type="molecule type" value="Genomic_DNA"/>
</dbReference>